<gene>
    <name evidence="7" type="primary">alsC_3</name>
    <name evidence="7" type="ORF">LA5096_04539</name>
</gene>
<dbReference type="PANTHER" id="PTHR32196">
    <property type="entry name" value="ABC TRANSPORTER PERMEASE PROTEIN YPHD-RELATED-RELATED"/>
    <property type="match status" value="1"/>
</dbReference>
<feature type="transmembrane region" description="Helical" evidence="6">
    <location>
        <begin position="91"/>
        <end position="110"/>
    </location>
</feature>
<accession>A0A0M6ZFK9</accession>
<evidence type="ECO:0000313" key="8">
    <source>
        <dbReference type="Proteomes" id="UP000049983"/>
    </source>
</evidence>
<dbReference type="AlphaFoldDB" id="A0A0M6ZFK9"/>
<organism evidence="7 8">
    <name type="scientific">Roseibium album</name>
    <dbReference type="NCBI Taxonomy" id="311410"/>
    <lineage>
        <taxon>Bacteria</taxon>
        <taxon>Pseudomonadati</taxon>
        <taxon>Pseudomonadota</taxon>
        <taxon>Alphaproteobacteria</taxon>
        <taxon>Hyphomicrobiales</taxon>
        <taxon>Stappiaceae</taxon>
        <taxon>Roseibium</taxon>
    </lineage>
</organism>
<evidence type="ECO:0000256" key="3">
    <source>
        <dbReference type="ARBA" id="ARBA00022692"/>
    </source>
</evidence>
<dbReference type="GO" id="GO:0005886">
    <property type="term" value="C:plasma membrane"/>
    <property type="evidence" value="ECO:0007669"/>
    <property type="project" value="UniProtKB-SubCell"/>
</dbReference>
<evidence type="ECO:0000313" key="7">
    <source>
        <dbReference type="EMBL" id="CTQ75808.1"/>
    </source>
</evidence>
<comment type="subcellular location">
    <subcellularLocation>
        <location evidence="1">Cell membrane</location>
        <topology evidence="1">Multi-pass membrane protein</topology>
    </subcellularLocation>
</comment>
<feature type="transmembrane region" description="Helical" evidence="6">
    <location>
        <begin position="37"/>
        <end position="60"/>
    </location>
</feature>
<sequence length="322" mass="33751">MKREFLKQDWFGPFIVTLLAIVIVGALKPSFLSPFNIQILLLAISVNALVAFSQMVIIAIGQMNLSVGAIGGLAAISFAGMMEIWGLPWPLAAVLSLGIGLFAGLTNGLLCAYTGISAFVITLATLSVFKGINLGITEAQPFYDVPEVVKWLGNATMVGPIPWLVVPFALSAIALWYLLFRLPLGRSVLAVGGNTHAAELSGISVPWIVVFAHSVSGLLAALAGIMLVARLQLGQPSIGDDWLILSFAAPIIGGAILTGGRVSVGGTCCGVAIVAIITQVLVLFNIDPFLVQVVLGGLILWAVSVNRIREVREQRKAAAGAS</sequence>
<protein>
    <submittedName>
        <fullName evidence="7">D-allose transport system permease protein AlsC</fullName>
    </submittedName>
</protein>
<feature type="transmembrane region" description="Helical" evidence="6">
    <location>
        <begin position="161"/>
        <end position="184"/>
    </location>
</feature>
<evidence type="ECO:0000256" key="6">
    <source>
        <dbReference type="SAM" id="Phobius"/>
    </source>
</evidence>
<dbReference type="CDD" id="cd06579">
    <property type="entry name" value="TM_PBP1_transp_AraH_like"/>
    <property type="match status" value="1"/>
</dbReference>
<dbReference type="Pfam" id="PF02653">
    <property type="entry name" value="BPD_transp_2"/>
    <property type="match status" value="1"/>
</dbReference>
<evidence type="ECO:0000256" key="2">
    <source>
        <dbReference type="ARBA" id="ARBA00022475"/>
    </source>
</evidence>
<dbReference type="InterPro" id="IPR001851">
    <property type="entry name" value="ABC_transp_permease"/>
</dbReference>
<feature type="transmembrane region" description="Helical" evidence="6">
    <location>
        <begin position="241"/>
        <end position="257"/>
    </location>
</feature>
<reference evidence="8" key="1">
    <citation type="submission" date="2015-07" db="EMBL/GenBank/DDBJ databases">
        <authorList>
            <person name="Rodrigo-Torres Lidia"/>
            <person name="Arahal R.David."/>
        </authorList>
    </citation>
    <scope>NUCLEOTIDE SEQUENCE [LARGE SCALE GENOMIC DNA]</scope>
    <source>
        <strain evidence="8">CECT 5096</strain>
    </source>
</reference>
<feature type="transmembrane region" description="Helical" evidence="6">
    <location>
        <begin position="12"/>
        <end position="31"/>
    </location>
</feature>
<keyword evidence="3 6" id="KW-0812">Transmembrane</keyword>
<evidence type="ECO:0000256" key="1">
    <source>
        <dbReference type="ARBA" id="ARBA00004651"/>
    </source>
</evidence>
<dbReference type="GO" id="GO:0022857">
    <property type="term" value="F:transmembrane transporter activity"/>
    <property type="evidence" value="ECO:0007669"/>
    <property type="project" value="InterPro"/>
</dbReference>
<proteinExistence type="predicted"/>
<dbReference type="Proteomes" id="UP000049983">
    <property type="component" value="Unassembled WGS sequence"/>
</dbReference>
<keyword evidence="2" id="KW-1003">Cell membrane</keyword>
<feature type="transmembrane region" description="Helical" evidence="6">
    <location>
        <begin position="289"/>
        <end position="306"/>
    </location>
</feature>
<name>A0A0M6ZFK9_9HYPH</name>
<keyword evidence="8" id="KW-1185">Reference proteome</keyword>
<evidence type="ECO:0000256" key="4">
    <source>
        <dbReference type="ARBA" id="ARBA00022989"/>
    </source>
</evidence>
<dbReference type="STRING" id="311410.LA5095_04164"/>
<dbReference type="PANTHER" id="PTHR32196:SF72">
    <property type="entry name" value="RIBOSE IMPORT PERMEASE PROTEIN RBSC"/>
    <property type="match status" value="1"/>
</dbReference>
<feature type="transmembrane region" description="Helical" evidence="6">
    <location>
        <begin position="264"/>
        <end position="283"/>
    </location>
</feature>
<dbReference type="OrthoDB" id="192433at2"/>
<evidence type="ECO:0000256" key="5">
    <source>
        <dbReference type="ARBA" id="ARBA00023136"/>
    </source>
</evidence>
<dbReference type="RefSeq" id="WP_035898329.1">
    <property type="nucleotide sequence ID" value="NZ_CANKXR010000003.1"/>
</dbReference>
<dbReference type="EMBL" id="CXWC01000012">
    <property type="protein sequence ID" value="CTQ75808.1"/>
    <property type="molecule type" value="Genomic_DNA"/>
</dbReference>
<feature type="transmembrane region" description="Helical" evidence="6">
    <location>
        <begin position="67"/>
        <end position="85"/>
    </location>
</feature>
<keyword evidence="5 6" id="KW-0472">Membrane</keyword>
<keyword evidence="4 6" id="KW-1133">Transmembrane helix</keyword>
<feature type="transmembrane region" description="Helical" evidence="6">
    <location>
        <begin position="205"/>
        <end position="229"/>
    </location>
</feature>
<dbReference type="GeneID" id="97671826"/>